<sequence length="116" mass="13467">MVANMVTEAISEALKESTYTKSREGSRRLPADKRNSRKRARTTMCPRDIHIANRLAKDLKIALDEHRRTMWRDKILSLSTEDLSLWKISMNLKKKRQRVEASSRSWWSGLYCGGEG</sequence>
<comment type="caution">
    <text evidence="2">The sequence shown here is derived from an EMBL/GenBank/DDBJ whole genome shotgun (WGS) entry which is preliminary data.</text>
</comment>
<feature type="region of interest" description="Disordered" evidence="1">
    <location>
        <begin position="17"/>
        <end position="43"/>
    </location>
</feature>
<evidence type="ECO:0000256" key="1">
    <source>
        <dbReference type="SAM" id="MobiDB-lite"/>
    </source>
</evidence>
<evidence type="ECO:0000313" key="3">
    <source>
        <dbReference type="Proteomes" id="UP001458880"/>
    </source>
</evidence>
<dbReference type="AlphaFoldDB" id="A0AAW1JZ69"/>
<name>A0AAW1JZ69_POPJA</name>
<organism evidence="2 3">
    <name type="scientific">Popillia japonica</name>
    <name type="common">Japanese beetle</name>
    <dbReference type="NCBI Taxonomy" id="7064"/>
    <lineage>
        <taxon>Eukaryota</taxon>
        <taxon>Metazoa</taxon>
        <taxon>Ecdysozoa</taxon>
        <taxon>Arthropoda</taxon>
        <taxon>Hexapoda</taxon>
        <taxon>Insecta</taxon>
        <taxon>Pterygota</taxon>
        <taxon>Neoptera</taxon>
        <taxon>Endopterygota</taxon>
        <taxon>Coleoptera</taxon>
        <taxon>Polyphaga</taxon>
        <taxon>Scarabaeiformia</taxon>
        <taxon>Scarabaeidae</taxon>
        <taxon>Rutelinae</taxon>
        <taxon>Popillia</taxon>
    </lineage>
</organism>
<feature type="compositionally biased region" description="Basic and acidic residues" evidence="1">
    <location>
        <begin position="21"/>
        <end position="34"/>
    </location>
</feature>
<accession>A0AAW1JZ69</accession>
<evidence type="ECO:0000313" key="2">
    <source>
        <dbReference type="EMBL" id="KAK9709963.1"/>
    </source>
</evidence>
<protein>
    <submittedName>
        <fullName evidence="2">Uncharacterized protein</fullName>
    </submittedName>
</protein>
<keyword evidence="3" id="KW-1185">Reference proteome</keyword>
<dbReference type="EMBL" id="JASPKY010000299">
    <property type="protein sequence ID" value="KAK9709963.1"/>
    <property type="molecule type" value="Genomic_DNA"/>
</dbReference>
<proteinExistence type="predicted"/>
<dbReference type="Proteomes" id="UP001458880">
    <property type="component" value="Unassembled WGS sequence"/>
</dbReference>
<reference evidence="2 3" key="1">
    <citation type="journal article" date="2024" name="BMC Genomics">
        <title>De novo assembly and annotation of Popillia japonica's genome with initial clues to its potential as an invasive pest.</title>
        <authorList>
            <person name="Cucini C."/>
            <person name="Boschi S."/>
            <person name="Funari R."/>
            <person name="Cardaioli E."/>
            <person name="Iannotti N."/>
            <person name="Marturano G."/>
            <person name="Paoli F."/>
            <person name="Bruttini M."/>
            <person name="Carapelli A."/>
            <person name="Frati F."/>
            <person name="Nardi F."/>
        </authorList>
    </citation>
    <scope>NUCLEOTIDE SEQUENCE [LARGE SCALE GENOMIC DNA]</scope>
    <source>
        <strain evidence="2">DMR45628</strain>
    </source>
</reference>
<gene>
    <name evidence="2" type="ORF">QE152_g26318</name>
</gene>